<dbReference type="SUPFAM" id="SSF103084">
    <property type="entry name" value="Holliday junction resolvase RusA"/>
    <property type="match status" value="1"/>
</dbReference>
<evidence type="ECO:0000313" key="1">
    <source>
        <dbReference type="EMBL" id="OYS66615.1"/>
    </source>
</evidence>
<evidence type="ECO:0000313" key="2">
    <source>
        <dbReference type="Proteomes" id="UP000215747"/>
    </source>
</evidence>
<dbReference type="GO" id="GO:0006310">
    <property type="term" value="P:DNA recombination"/>
    <property type="evidence" value="ECO:0007669"/>
    <property type="project" value="InterPro"/>
</dbReference>
<dbReference type="Proteomes" id="UP000215747">
    <property type="component" value="Unassembled WGS sequence"/>
</dbReference>
<dbReference type="AlphaFoldDB" id="A0A256SIB3"/>
<dbReference type="GO" id="GO:0006281">
    <property type="term" value="P:DNA repair"/>
    <property type="evidence" value="ECO:0007669"/>
    <property type="project" value="InterPro"/>
</dbReference>
<dbReference type="Gene3D" id="3.30.1330.70">
    <property type="entry name" value="Holliday junction resolvase RusA"/>
    <property type="match status" value="1"/>
</dbReference>
<reference evidence="1 2" key="2">
    <citation type="submission" date="2017-09" db="EMBL/GenBank/DDBJ databases">
        <title>Tripartite evolution among Lactobacillus johnsonii, Lactobacillus taiwanensis, Lactobacillus reuteri and their rodent host.</title>
        <authorList>
            <person name="Wang T."/>
            <person name="Knowles S."/>
            <person name="Cheng C."/>
        </authorList>
    </citation>
    <scope>NUCLEOTIDE SEQUENCE [LARGE SCALE GENOMIC DNA]</scope>
    <source>
        <strain evidence="1 2">114h</strain>
    </source>
</reference>
<dbReference type="Pfam" id="PF05866">
    <property type="entry name" value="RusA"/>
    <property type="match status" value="1"/>
</dbReference>
<comment type="caution">
    <text evidence="1">The sequence shown here is derived from an EMBL/GenBank/DDBJ whole genome shotgun (WGS) entry which is preliminary data.</text>
</comment>
<gene>
    <name evidence="1" type="ORF">CBF96_09960</name>
</gene>
<accession>A0A256SIB3</accession>
<name>A0A256SIB3_LIMRT</name>
<proteinExistence type="predicted"/>
<dbReference type="InterPro" id="IPR036614">
    <property type="entry name" value="RusA-like_sf"/>
</dbReference>
<dbReference type="RefSeq" id="WP_094537432.1">
    <property type="nucleotide sequence ID" value="NZ_NGPL01000084.1"/>
</dbReference>
<dbReference type="InterPro" id="IPR008822">
    <property type="entry name" value="Endonuclease_RusA-like"/>
</dbReference>
<protein>
    <submittedName>
        <fullName evidence="1">Uncharacterized protein</fullName>
    </submittedName>
</protein>
<sequence length="134" mass="15379">MQFFIPMKIPTVTHQEKQVHVVNGKPIFYEPADLKQARADLTDYLAQYAPKKPLKGPVELVVKFCFPLVTGSYDGQYKTTKPDCDNLVKLLQDVMNKLNYFEDDRLVVSLIAQKFWAKIPGLFISLEKVEKVES</sequence>
<reference evidence="2" key="1">
    <citation type="submission" date="2017-05" db="EMBL/GenBank/DDBJ databases">
        <authorList>
            <person name="Lin X.B."/>
            <person name="Stothard P."/>
            <person name="Tasseva G."/>
            <person name="Walter J."/>
        </authorList>
    </citation>
    <scope>NUCLEOTIDE SEQUENCE [LARGE SCALE GENOMIC DNA]</scope>
    <source>
        <strain evidence="2">114h</strain>
    </source>
</reference>
<dbReference type="GO" id="GO:0000287">
    <property type="term" value="F:magnesium ion binding"/>
    <property type="evidence" value="ECO:0007669"/>
    <property type="project" value="InterPro"/>
</dbReference>
<organism evidence="1 2">
    <name type="scientific">Limosilactobacillus reuteri</name>
    <name type="common">Lactobacillus reuteri</name>
    <dbReference type="NCBI Taxonomy" id="1598"/>
    <lineage>
        <taxon>Bacteria</taxon>
        <taxon>Bacillati</taxon>
        <taxon>Bacillota</taxon>
        <taxon>Bacilli</taxon>
        <taxon>Lactobacillales</taxon>
        <taxon>Lactobacillaceae</taxon>
        <taxon>Limosilactobacillus</taxon>
    </lineage>
</organism>
<dbReference type="EMBL" id="NGPL01000084">
    <property type="protein sequence ID" value="OYS66615.1"/>
    <property type="molecule type" value="Genomic_DNA"/>
</dbReference>